<keyword evidence="6 11" id="KW-0378">Hydrolase</keyword>
<evidence type="ECO:0000256" key="7">
    <source>
        <dbReference type="ARBA" id="ARBA00022833"/>
    </source>
</evidence>
<dbReference type="STRING" id="1798383.A3D78_00075"/>
<comment type="cofactor">
    <cofactor evidence="1 11">
        <name>Zn(2+)</name>
        <dbReference type="ChEBI" id="CHEBI:29105"/>
    </cofactor>
</comment>
<accession>A0A1F6A2M1</accession>
<evidence type="ECO:0000313" key="14">
    <source>
        <dbReference type="Proteomes" id="UP000176253"/>
    </source>
</evidence>
<evidence type="ECO:0000313" key="13">
    <source>
        <dbReference type="EMBL" id="OGG18900.1"/>
    </source>
</evidence>
<dbReference type="Gene3D" id="2.30.42.10">
    <property type="match status" value="1"/>
</dbReference>
<proteinExistence type="inferred from homology"/>
<evidence type="ECO:0000256" key="9">
    <source>
        <dbReference type="ARBA" id="ARBA00023049"/>
    </source>
</evidence>
<dbReference type="GO" id="GO:0016020">
    <property type="term" value="C:membrane"/>
    <property type="evidence" value="ECO:0007669"/>
    <property type="project" value="UniProtKB-SubCell"/>
</dbReference>
<comment type="similarity">
    <text evidence="3 11">Belongs to the peptidase M50B family.</text>
</comment>
<evidence type="ECO:0000256" key="5">
    <source>
        <dbReference type="ARBA" id="ARBA00022692"/>
    </source>
</evidence>
<gene>
    <name evidence="13" type="ORF">A3D78_00075</name>
</gene>
<keyword evidence="11" id="KW-0479">Metal-binding</keyword>
<sequence length="362" mass="40408">MFVTLVVFLLILSVLVLVHEMGHFLAAKKFGIYVEEFGFGLPPRLFGIKKGETIYSINYLPFGGFVKLYGEEGLEEKTKTKIAKSRVFYTRPVWQRSVVIAAGVFMNLLLAIFIISYIFTQGVMVPTQNVHIEKVITGSPAEIAGIKALDKVEKFIVSENGEKVEVKITSTDILINTTKKYLDREITLEVDRNGKKLLFNIVPRKDYPADQGPMGVLISNFEEKKYSILEAPVMGFKESLVLSRELVKGIGRTLWKLMTFQSVAKDVAGPIGIAQMTGEAIKFGHNAILEMLGLLSLNLAIINILPFPALDGGRLAFVIIEGITGKRVKTNWERYIHQIGMAILLLLILLVTVNDLIRMFGK</sequence>
<keyword evidence="5 11" id="KW-0812">Transmembrane</keyword>
<evidence type="ECO:0000256" key="1">
    <source>
        <dbReference type="ARBA" id="ARBA00001947"/>
    </source>
</evidence>
<comment type="subcellular location">
    <subcellularLocation>
        <location evidence="2">Membrane</location>
        <topology evidence="2">Multi-pass membrane protein</topology>
    </subcellularLocation>
</comment>
<evidence type="ECO:0000256" key="2">
    <source>
        <dbReference type="ARBA" id="ARBA00004141"/>
    </source>
</evidence>
<dbReference type="InterPro" id="IPR004387">
    <property type="entry name" value="Pept_M50_Zn"/>
</dbReference>
<dbReference type="Pfam" id="PF02163">
    <property type="entry name" value="Peptidase_M50"/>
    <property type="match status" value="1"/>
</dbReference>
<dbReference type="NCBIfam" id="TIGR00054">
    <property type="entry name" value="RIP metalloprotease RseP"/>
    <property type="match status" value="1"/>
</dbReference>
<dbReference type="GO" id="GO:0006508">
    <property type="term" value="P:proteolysis"/>
    <property type="evidence" value="ECO:0007669"/>
    <property type="project" value="UniProtKB-KW"/>
</dbReference>
<dbReference type="InterPro" id="IPR008915">
    <property type="entry name" value="Peptidase_M50"/>
</dbReference>
<feature type="domain" description="Peptidase M50" evidence="12">
    <location>
        <begin position="8"/>
        <end position="347"/>
    </location>
</feature>
<dbReference type="PANTHER" id="PTHR42837:SF2">
    <property type="entry name" value="MEMBRANE METALLOPROTEASE ARASP2, CHLOROPLASTIC-RELATED"/>
    <property type="match status" value="1"/>
</dbReference>
<dbReference type="PANTHER" id="PTHR42837">
    <property type="entry name" value="REGULATOR OF SIGMA-E PROTEASE RSEP"/>
    <property type="match status" value="1"/>
</dbReference>
<dbReference type="Proteomes" id="UP000176253">
    <property type="component" value="Unassembled WGS sequence"/>
</dbReference>
<dbReference type="InterPro" id="IPR036034">
    <property type="entry name" value="PDZ_sf"/>
</dbReference>
<dbReference type="EC" id="3.4.24.-" evidence="11"/>
<dbReference type="GO" id="GO:0004222">
    <property type="term" value="F:metalloendopeptidase activity"/>
    <property type="evidence" value="ECO:0007669"/>
    <property type="project" value="InterPro"/>
</dbReference>
<evidence type="ECO:0000256" key="4">
    <source>
        <dbReference type="ARBA" id="ARBA00022670"/>
    </source>
</evidence>
<dbReference type="AlphaFoldDB" id="A0A1F6A2M1"/>
<evidence type="ECO:0000256" key="3">
    <source>
        <dbReference type="ARBA" id="ARBA00007931"/>
    </source>
</evidence>
<keyword evidence="8 11" id="KW-1133">Transmembrane helix</keyword>
<reference evidence="13 14" key="1">
    <citation type="journal article" date="2016" name="Nat. Commun.">
        <title>Thousands of microbial genomes shed light on interconnected biogeochemical processes in an aquifer system.</title>
        <authorList>
            <person name="Anantharaman K."/>
            <person name="Brown C.T."/>
            <person name="Hug L.A."/>
            <person name="Sharon I."/>
            <person name="Castelle C.J."/>
            <person name="Probst A.J."/>
            <person name="Thomas B.C."/>
            <person name="Singh A."/>
            <person name="Wilkins M.J."/>
            <person name="Karaoz U."/>
            <person name="Brodie E.L."/>
            <person name="Williams K.H."/>
            <person name="Hubbard S.S."/>
            <person name="Banfield J.F."/>
        </authorList>
    </citation>
    <scope>NUCLEOTIDE SEQUENCE [LARGE SCALE GENOMIC DNA]</scope>
</reference>
<organism evidence="13 14">
    <name type="scientific">Candidatus Gottesmanbacteria bacterium RIFCSPHIGHO2_02_FULL_39_14</name>
    <dbReference type="NCBI Taxonomy" id="1798383"/>
    <lineage>
        <taxon>Bacteria</taxon>
        <taxon>Candidatus Gottesmaniibacteriota</taxon>
    </lineage>
</organism>
<keyword evidence="9 11" id="KW-0482">Metalloprotease</keyword>
<evidence type="ECO:0000256" key="11">
    <source>
        <dbReference type="RuleBase" id="RU362031"/>
    </source>
</evidence>
<name>A0A1F6A2M1_9BACT</name>
<protein>
    <recommendedName>
        <fullName evidence="11">Zinc metalloprotease</fullName>
        <ecNumber evidence="11">3.4.24.-</ecNumber>
    </recommendedName>
</protein>
<evidence type="ECO:0000256" key="8">
    <source>
        <dbReference type="ARBA" id="ARBA00022989"/>
    </source>
</evidence>
<keyword evidence="10 11" id="KW-0472">Membrane</keyword>
<keyword evidence="7 11" id="KW-0862">Zinc</keyword>
<dbReference type="EMBL" id="MFJM01000013">
    <property type="protein sequence ID" value="OGG18900.1"/>
    <property type="molecule type" value="Genomic_DNA"/>
</dbReference>
<dbReference type="SUPFAM" id="SSF50156">
    <property type="entry name" value="PDZ domain-like"/>
    <property type="match status" value="1"/>
</dbReference>
<evidence type="ECO:0000256" key="10">
    <source>
        <dbReference type="ARBA" id="ARBA00023136"/>
    </source>
</evidence>
<feature type="transmembrane region" description="Helical" evidence="11">
    <location>
        <begin position="287"/>
        <end position="307"/>
    </location>
</feature>
<feature type="transmembrane region" description="Helical" evidence="11">
    <location>
        <begin position="98"/>
        <end position="119"/>
    </location>
</feature>
<feature type="transmembrane region" description="Helical" evidence="11">
    <location>
        <begin position="335"/>
        <end position="357"/>
    </location>
</feature>
<keyword evidence="4 13" id="KW-0645">Protease</keyword>
<comment type="caution">
    <text evidence="13">The sequence shown here is derived from an EMBL/GenBank/DDBJ whole genome shotgun (WGS) entry which is preliminary data.</text>
</comment>
<evidence type="ECO:0000259" key="12">
    <source>
        <dbReference type="Pfam" id="PF02163"/>
    </source>
</evidence>
<dbReference type="CDD" id="cd06163">
    <property type="entry name" value="S2P-M50_PDZ_RseP-like"/>
    <property type="match status" value="1"/>
</dbReference>
<dbReference type="GO" id="GO:0046872">
    <property type="term" value="F:metal ion binding"/>
    <property type="evidence" value="ECO:0007669"/>
    <property type="project" value="UniProtKB-KW"/>
</dbReference>
<evidence type="ECO:0000256" key="6">
    <source>
        <dbReference type="ARBA" id="ARBA00022801"/>
    </source>
</evidence>